<comment type="function">
    <text evidence="9">Catalyzes the NADPH-dependent rearrangement and reduction of 1-deoxy-D-xylulose-5-phosphate (DXP) to 2-C-methyl-D-erythritol 4-phosphate (MEP).</text>
</comment>
<dbReference type="InterPro" id="IPR013644">
    <property type="entry name" value="DXP_reductoisomerase_C"/>
</dbReference>
<dbReference type="EMBL" id="JAQQAL010000008">
    <property type="protein sequence ID" value="MDC7225631.1"/>
    <property type="molecule type" value="Genomic_DNA"/>
</dbReference>
<protein>
    <recommendedName>
        <fullName evidence="9">1-deoxy-D-xylulose 5-phosphate reductoisomerase</fullName>
        <shortName evidence="9">DXP reductoisomerase</shortName>
        <ecNumber evidence="9">1.1.1.267</ecNumber>
    </recommendedName>
    <alternativeName>
        <fullName evidence="9">1-deoxyxylulose-5-phosphate reductoisomerase</fullName>
    </alternativeName>
    <alternativeName>
        <fullName evidence="9">2-C-methyl-D-erythritol 4-phosphate synthase</fullName>
    </alternativeName>
</protein>
<dbReference type="HAMAP" id="MF_00183">
    <property type="entry name" value="DXP_reductoisom"/>
    <property type="match status" value="1"/>
</dbReference>
<keyword evidence="5 9" id="KW-0560">Oxidoreductase</keyword>
<dbReference type="InterPro" id="IPR003821">
    <property type="entry name" value="DXP_reductoisomerase"/>
</dbReference>
<feature type="binding site" evidence="9">
    <location>
        <position position="190"/>
    </location>
    <ligand>
        <name>1-deoxy-D-xylulose 5-phosphate</name>
        <dbReference type="ChEBI" id="CHEBI:57792"/>
    </ligand>
</feature>
<feature type="binding site" evidence="9">
    <location>
        <position position="117"/>
    </location>
    <ligand>
        <name>NADPH</name>
        <dbReference type="ChEBI" id="CHEBI:57783"/>
    </ligand>
</feature>
<dbReference type="Pfam" id="PF08436">
    <property type="entry name" value="DXP_redisom_C"/>
    <property type="match status" value="1"/>
</dbReference>
<evidence type="ECO:0000313" key="13">
    <source>
        <dbReference type="EMBL" id="MDC7225631.1"/>
    </source>
</evidence>
<feature type="domain" description="DXP reductoisomerase C-terminal" evidence="12">
    <location>
        <begin position="253"/>
        <end position="367"/>
    </location>
</feature>
<feature type="binding site" evidence="9">
    <location>
        <position position="116"/>
    </location>
    <ligand>
        <name>1-deoxy-D-xylulose 5-phosphate</name>
        <dbReference type="ChEBI" id="CHEBI:57792"/>
    </ligand>
</feature>
<dbReference type="Gene3D" id="3.40.50.720">
    <property type="entry name" value="NAD(P)-binding Rossmann-like Domain"/>
    <property type="match status" value="1"/>
</dbReference>
<feature type="binding site" evidence="9">
    <location>
        <position position="143"/>
    </location>
    <ligand>
        <name>Mn(2+)</name>
        <dbReference type="ChEBI" id="CHEBI:29035"/>
    </ligand>
</feature>
<evidence type="ECO:0000256" key="2">
    <source>
        <dbReference type="ARBA" id="ARBA00006825"/>
    </source>
</evidence>
<feature type="binding site" evidence="9">
    <location>
        <position position="12"/>
    </location>
    <ligand>
        <name>NADPH</name>
        <dbReference type="ChEBI" id="CHEBI:57783"/>
    </ligand>
</feature>
<keyword evidence="3 9" id="KW-0479">Metal-binding</keyword>
<dbReference type="GO" id="GO:0070402">
    <property type="term" value="F:NADPH binding"/>
    <property type="evidence" value="ECO:0007669"/>
    <property type="project" value="InterPro"/>
</dbReference>
<dbReference type="Pfam" id="PF02670">
    <property type="entry name" value="DXP_reductoisom"/>
    <property type="match status" value="1"/>
</dbReference>
<keyword evidence="7 9" id="KW-0414">Isoprene biosynthesis</keyword>
<evidence type="ECO:0000256" key="9">
    <source>
        <dbReference type="HAMAP-Rule" id="MF_00183"/>
    </source>
</evidence>
<evidence type="ECO:0000256" key="1">
    <source>
        <dbReference type="ARBA" id="ARBA00005094"/>
    </source>
</evidence>
<organism evidence="13 14">
    <name type="scientific">Candidatus Thalassospirochaeta sargassi</name>
    <dbReference type="NCBI Taxonomy" id="3119039"/>
    <lineage>
        <taxon>Bacteria</taxon>
        <taxon>Pseudomonadati</taxon>
        <taxon>Spirochaetota</taxon>
        <taxon>Spirochaetia</taxon>
        <taxon>Spirochaetales</taxon>
        <taxon>Spirochaetaceae</taxon>
        <taxon>Candidatus Thalassospirochaeta</taxon>
    </lineage>
</organism>
<dbReference type="Pfam" id="PF13288">
    <property type="entry name" value="DXPR_C"/>
    <property type="match status" value="1"/>
</dbReference>
<comment type="cofactor">
    <cofactor evidence="9">
        <name>Mg(2+)</name>
        <dbReference type="ChEBI" id="CHEBI:18420"/>
    </cofactor>
    <cofactor evidence="9">
        <name>Mn(2+)</name>
        <dbReference type="ChEBI" id="CHEBI:29035"/>
    </cofactor>
</comment>
<feature type="binding site" evidence="9">
    <location>
        <position position="15"/>
    </location>
    <ligand>
        <name>NADPH</name>
        <dbReference type="ChEBI" id="CHEBI:57783"/>
    </ligand>
</feature>
<feature type="binding site" evidence="9">
    <location>
        <position position="212"/>
    </location>
    <ligand>
        <name>Mn(2+)</name>
        <dbReference type="ChEBI" id="CHEBI:29035"/>
    </ligand>
</feature>
<dbReference type="GO" id="GO:0051484">
    <property type="term" value="P:isopentenyl diphosphate biosynthetic process, methylerythritol 4-phosphate pathway involved in terpenoid biosynthetic process"/>
    <property type="evidence" value="ECO:0007669"/>
    <property type="project" value="TreeGrafter"/>
</dbReference>
<feature type="binding site" evidence="9">
    <location>
        <position position="209"/>
    </location>
    <ligand>
        <name>1-deoxy-D-xylulose 5-phosphate</name>
        <dbReference type="ChEBI" id="CHEBI:57792"/>
    </ligand>
</feature>
<dbReference type="NCBIfam" id="TIGR00243">
    <property type="entry name" value="Dxr"/>
    <property type="match status" value="1"/>
</dbReference>
<feature type="domain" description="1-deoxy-D-xylulose 5-phosphate reductoisomerase N-terminal" evidence="10">
    <location>
        <begin position="6"/>
        <end position="123"/>
    </location>
</feature>
<dbReference type="SUPFAM" id="SSF69055">
    <property type="entry name" value="1-deoxy-D-xylulose-5-phosphate reductoisomerase, C-terminal domain"/>
    <property type="match status" value="1"/>
</dbReference>
<name>A0AAJ1MJ90_9SPIO</name>
<feature type="binding site" evidence="9">
    <location>
        <position position="203"/>
    </location>
    <ligand>
        <name>1-deoxy-D-xylulose 5-phosphate</name>
        <dbReference type="ChEBI" id="CHEBI:57792"/>
    </ligand>
</feature>
<accession>A0AAJ1MJ90</accession>
<dbReference type="GO" id="GO:0030604">
    <property type="term" value="F:1-deoxy-D-xylulose-5-phosphate reductoisomerase activity"/>
    <property type="evidence" value="ECO:0007669"/>
    <property type="project" value="UniProtKB-UniRule"/>
</dbReference>
<evidence type="ECO:0000313" key="14">
    <source>
        <dbReference type="Proteomes" id="UP001221217"/>
    </source>
</evidence>
<evidence type="ECO:0000256" key="8">
    <source>
        <dbReference type="ARBA" id="ARBA00048543"/>
    </source>
</evidence>
<dbReference type="EC" id="1.1.1.267" evidence="9"/>
<feature type="domain" description="1-deoxy-D-xylulose 5-phosphate reductoisomerase C-terminal" evidence="11">
    <location>
        <begin position="137"/>
        <end position="220"/>
    </location>
</feature>
<dbReference type="PANTHER" id="PTHR30525:SF0">
    <property type="entry name" value="1-DEOXY-D-XYLULOSE 5-PHOSPHATE REDUCTOISOMERASE, CHLOROPLASTIC"/>
    <property type="match status" value="1"/>
</dbReference>
<comment type="caution">
    <text evidence="9">Lacks conserved residue(s) required for the propagation of feature annotation.</text>
</comment>
<dbReference type="SUPFAM" id="SSF51735">
    <property type="entry name" value="NAD(P)-binding Rossmann-fold domains"/>
    <property type="match status" value="1"/>
</dbReference>
<feature type="binding site" evidence="9">
    <location>
        <position position="167"/>
    </location>
    <ligand>
        <name>1-deoxy-D-xylulose 5-phosphate</name>
        <dbReference type="ChEBI" id="CHEBI:57792"/>
    </ligand>
</feature>
<evidence type="ECO:0000259" key="11">
    <source>
        <dbReference type="Pfam" id="PF08436"/>
    </source>
</evidence>
<comment type="caution">
    <text evidence="13">The sequence shown here is derived from an EMBL/GenBank/DDBJ whole genome shotgun (WGS) entry which is preliminary data.</text>
</comment>
<gene>
    <name evidence="9 13" type="primary">dxr</name>
    <name evidence="13" type="ORF">PQJ61_02575</name>
</gene>
<feature type="binding site" evidence="9">
    <location>
        <position position="142"/>
    </location>
    <ligand>
        <name>1-deoxy-D-xylulose 5-phosphate</name>
        <dbReference type="ChEBI" id="CHEBI:57792"/>
    </ligand>
</feature>
<dbReference type="Gene3D" id="1.10.1740.10">
    <property type="match status" value="1"/>
</dbReference>
<dbReference type="PANTHER" id="PTHR30525">
    <property type="entry name" value="1-DEOXY-D-XYLULOSE 5-PHOSPHATE REDUCTOISOMERASE"/>
    <property type="match status" value="1"/>
</dbReference>
<evidence type="ECO:0000256" key="6">
    <source>
        <dbReference type="ARBA" id="ARBA00023211"/>
    </source>
</evidence>
<reference evidence="13 14" key="1">
    <citation type="submission" date="2022-12" db="EMBL/GenBank/DDBJ databases">
        <title>Metagenome assembled genome from gulf of manar.</title>
        <authorList>
            <person name="Kohli P."/>
            <person name="Pk S."/>
            <person name="Venkata Ramana C."/>
            <person name="Sasikala C."/>
        </authorList>
    </citation>
    <scope>NUCLEOTIDE SEQUENCE [LARGE SCALE GENOMIC DNA]</scope>
    <source>
        <strain evidence="13">JB008</strain>
    </source>
</reference>
<dbReference type="PIRSF" id="PIRSF006205">
    <property type="entry name" value="Dxp_reductismrs"/>
    <property type="match status" value="1"/>
</dbReference>
<feature type="binding site" evidence="9">
    <location>
        <position position="115"/>
    </location>
    <ligand>
        <name>NADPH</name>
        <dbReference type="ChEBI" id="CHEBI:57783"/>
    </ligand>
</feature>
<feature type="binding site" evidence="9">
    <location>
        <position position="208"/>
    </location>
    <ligand>
        <name>1-deoxy-D-xylulose 5-phosphate</name>
        <dbReference type="ChEBI" id="CHEBI:57792"/>
    </ligand>
</feature>
<evidence type="ECO:0000259" key="10">
    <source>
        <dbReference type="Pfam" id="PF02670"/>
    </source>
</evidence>
<evidence type="ECO:0000259" key="12">
    <source>
        <dbReference type="Pfam" id="PF13288"/>
    </source>
</evidence>
<dbReference type="InterPro" id="IPR036291">
    <property type="entry name" value="NAD(P)-bd_dom_sf"/>
</dbReference>
<comment type="pathway">
    <text evidence="1 9">Isoprenoid biosynthesis; isopentenyl diphosphate biosynthesis via DXP pathway; isopentenyl diphosphate from 1-deoxy-D-xylulose 5-phosphate: step 1/6.</text>
</comment>
<feature type="binding site" evidence="9">
    <location>
        <position position="143"/>
    </location>
    <ligand>
        <name>1-deoxy-D-xylulose 5-phosphate</name>
        <dbReference type="ChEBI" id="CHEBI:57792"/>
    </ligand>
</feature>
<keyword evidence="9" id="KW-0460">Magnesium</keyword>
<evidence type="ECO:0000256" key="5">
    <source>
        <dbReference type="ARBA" id="ARBA00023002"/>
    </source>
</evidence>
<sequence>MKRKKLIILGCTGSIGRNTATVLKANKEFFEVAGISAHTDESSLMKFSETFGVKNICLSGRTPSYPGINYTGEDGLIEMIRETEADLVLNGIAGSAGLASSIACLEAGMDLACANKETIVMAGELILELANANNAKIIPVDSEHSAIWQLMRGFNKDYIAELILTASGGAFRNRSIQSLENVTVNAALAHPTWEMGPKITIDSATMANKGLEIIEAHFLFGIPAEKIKIVIHPKSYVHSFIRTIDGYLYSQISLPDMSIPIQNALSWPDIIPANFAALDLPGVALEFQKLDKLKYPIVKSAYSALEQKGAYPLAFNAANEVAVASFIEESIGFTDIAALVEDVMQMNWPGTIESFEHIFTIDSEVRAKTIKMIEKIR</sequence>
<dbReference type="AlphaFoldDB" id="A0AAJ1MJ90"/>
<proteinExistence type="inferred from homology"/>
<dbReference type="InterPro" id="IPR026877">
    <property type="entry name" value="DXPR_C"/>
</dbReference>
<keyword evidence="4 9" id="KW-0521">NADP</keyword>
<dbReference type="GO" id="GO:0030145">
    <property type="term" value="F:manganese ion binding"/>
    <property type="evidence" value="ECO:0007669"/>
    <property type="project" value="TreeGrafter"/>
</dbReference>
<feature type="binding site" evidence="9">
    <location>
        <position position="14"/>
    </location>
    <ligand>
        <name>NADPH</name>
        <dbReference type="ChEBI" id="CHEBI:57783"/>
    </ligand>
</feature>
<comment type="catalytic activity">
    <reaction evidence="8">
        <text>2-C-methyl-D-erythritol 4-phosphate + NADP(+) = 1-deoxy-D-xylulose 5-phosphate + NADPH + H(+)</text>
        <dbReference type="Rhea" id="RHEA:13717"/>
        <dbReference type="ChEBI" id="CHEBI:15378"/>
        <dbReference type="ChEBI" id="CHEBI:57783"/>
        <dbReference type="ChEBI" id="CHEBI:57792"/>
        <dbReference type="ChEBI" id="CHEBI:58262"/>
        <dbReference type="ChEBI" id="CHEBI:58349"/>
        <dbReference type="EC" id="1.1.1.267"/>
    </reaction>
    <physiologicalReaction direction="right-to-left" evidence="8">
        <dbReference type="Rhea" id="RHEA:13719"/>
    </physiologicalReaction>
</comment>
<evidence type="ECO:0000256" key="3">
    <source>
        <dbReference type="ARBA" id="ARBA00022723"/>
    </source>
</evidence>
<dbReference type="InterPro" id="IPR013512">
    <property type="entry name" value="DXP_reductoisomerase_N"/>
</dbReference>
<evidence type="ECO:0000256" key="7">
    <source>
        <dbReference type="ARBA" id="ARBA00023229"/>
    </source>
</evidence>
<comment type="similarity">
    <text evidence="2 9">Belongs to the DXR family.</text>
</comment>
<feature type="binding site" evidence="9">
    <location>
        <position position="141"/>
    </location>
    <ligand>
        <name>Mn(2+)</name>
        <dbReference type="ChEBI" id="CHEBI:29035"/>
    </ligand>
</feature>
<feature type="binding site" evidence="9">
    <location>
        <position position="196"/>
    </location>
    <ligand>
        <name>NADPH</name>
        <dbReference type="ChEBI" id="CHEBI:57783"/>
    </ligand>
</feature>
<keyword evidence="6 9" id="KW-0464">Manganese</keyword>
<evidence type="ECO:0000256" key="4">
    <source>
        <dbReference type="ARBA" id="ARBA00022857"/>
    </source>
</evidence>
<dbReference type="InterPro" id="IPR036169">
    <property type="entry name" value="DXPR_C_sf"/>
</dbReference>
<dbReference type="Proteomes" id="UP001221217">
    <property type="component" value="Unassembled WGS sequence"/>
</dbReference>
<feature type="binding site" evidence="9">
    <location>
        <position position="212"/>
    </location>
    <ligand>
        <name>1-deoxy-D-xylulose 5-phosphate</name>
        <dbReference type="ChEBI" id="CHEBI:57792"/>
    </ligand>
</feature>
<feature type="binding site" evidence="9">
    <location>
        <position position="13"/>
    </location>
    <ligand>
        <name>NADPH</name>
        <dbReference type="ChEBI" id="CHEBI:57783"/>
    </ligand>
</feature>
<dbReference type="SUPFAM" id="SSF55347">
    <property type="entry name" value="Glyceraldehyde-3-phosphate dehydrogenase-like, C-terminal domain"/>
    <property type="match status" value="1"/>
</dbReference>